<evidence type="ECO:0000313" key="9">
    <source>
        <dbReference type="Proteomes" id="UP000094526"/>
    </source>
</evidence>
<evidence type="ECO:0000256" key="4">
    <source>
        <dbReference type="ARBA" id="ARBA00023163"/>
    </source>
</evidence>
<evidence type="ECO:0000313" key="8">
    <source>
        <dbReference type="EMBL" id="OCT52947.1"/>
    </source>
</evidence>
<dbReference type="PANTHER" id="PTHR31845:SF37">
    <property type="entry name" value="TRANSCRIPTION FACTOR DOMAIN-CONTAINING PROTEIN"/>
    <property type="match status" value="1"/>
</dbReference>
<evidence type="ECO:0000256" key="2">
    <source>
        <dbReference type="ARBA" id="ARBA00023015"/>
    </source>
</evidence>
<feature type="compositionally biased region" description="Basic and acidic residues" evidence="6">
    <location>
        <begin position="126"/>
        <end position="135"/>
    </location>
</feature>
<comment type="caution">
    <text evidence="8">The sequence shown here is derived from an EMBL/GenBank/DDBJ whole genome shotgun (WGS) entry which is preliminary data.</text>
</comment>
<evidence type="ECO:0000256" key="5">
    <source>
        <dbReference type="ARBA" id="ARBA00023242"/>
    </source>
</evidence>
<reference evidence="9" key="1">
    <citation type="submission" date="2015-07" db="EMBL/GenBank/DDBJ databases">
        <authorList>
            <person name="Teixeira M.M."/>
            <person name="Souza R.C."/>
            <person name="Almeida L.G."/>
            <person name="Vicente V.A."/>
            <person name="de Hoog S."/>
            <person name="Bocca A.L."/>
            <person name="de Almeida S.R."/>
            <person name="Vasconcelos A.T."/>
            <person name="Felipe M.S."/>
        </authorList>
    </citation>
    <scope>NUCLEOTIDE SEQUENCE [LARGE SCALE GENOMIC DNA]</scope>
    <source>
        <strain evidence="9">KSF</strain>
    </source>
</reference>
<proteinExistence type="predicted"/>
<dbReference type="InterPro" id="IPR001138">
    <property type="entry name" value="Zn2Cys6_DnaBD"/>
</dbReference>
<evidence type="ECO:0000259" key="7">
    <source>
        <dbReference type="PROSITE" id="PS50048"/>
    </source>
</evidence>
<evidence type="ECO:0000256" key="3">
    <source>
        <dbReference type="ARBA" id="ARBA00023125"/>
    </source>
</evidence>
<feature type="region of interest" description="Disordered" evidence="6">
    <location>
        <begin position="53"/>
        <end position="74"/>
    </location>
</feature>
<evidence type="ECO:0000256" key="6">
    <source>
        <dbReference type="SAM" id="MobiDB-lite"/>
    </source>
</evidence>
<dbReference type="CDD" id="cd00067">
    <property type="entry name" value="GAL4"/>
    <property type="match status" value="1"/>
</dbReference>
<dbReference type="STRING" id="86049.A0A1C1CWM7"/>
<feature type="compositionally biased region" description="Polar residues" evidence="6">
    <location>
        <begin position="56"/>
        <end position="72"/>
    </location>
</feature>
<dbReference type="EMBL" id="LGRB01000008">
    <property type="protein sequence ID" value="OCT52947.1"/>
    <property type="molecule type" value="Genomic_DNA"/>
</dbReference>
<comment type="subcellular location">
    <subcellularLocation>
        <location evidence="1">Nucleus</location>
    </subcellularLocation>
</comment>
<dbReference type="GO" id="GO:0000981">
    <property type="term" value="F:DNA-binding transcription factor activity, RNA polymerase II-specific"/>
    <property type="evidence" value="ECO:0007669"/>
    <property type="project" value="InterPro"/>
</dbReference>
<evidence type="ECO:0000256" key="1">
    <source>
        <dbReference type="ARBA" id="ARBA00004123"/>
    </source>
</evidence>
<dbReference type="InterPro" id="IPR036864">
    <property type="entry name" value="Zn2-C6_fun-type_DNA-bd_sf"/>
</dbReference>
<feature type="region of interest" description="Disordered" evidence="6">
    <location>
        <begin position="110"/>
        <end position="135"/>
    </location>
</feature>
<organism evidence="8 9">
    <name type="scientific">Cladophialophora carrionii</name>
    <dbReference type="NCBI Taxonomy" id="86049"/>
    <lineage>
        <taxon>Eukaryota</taxon>
        <taxon>Fungi</taxon>
        <taxon>Dikarya</taxon>
        <taxon>Ascomycota</taxon>
        <taxon>Pezizomycotina</taxon>
        <taxon>Eurotiomycetes</taxon>
        <taxon>Chaetothyriomycetidae</taxon>
        <taxon>Chaetothyriales</taxon>
        <taxon>Herpotrichiellaceae</taxon>
        <taxon>Cladophialophora</taxon>
    </lineage>
</organism>
<dbReference type="Gene3D" id="4.10.240.10">
    <property type="entry name" value="Zn(2)-C6 fungal-type DNA-binding domain"/>
    <property type="match status" value="1"/>
</dbReference>
<name>A0A1C1CWM7_9EURO</name>
<keyword evidence="2" id="KW-0805">Transcription regulation</keyword>
<dbReference type="Pfam" id="PF00172">
    <property type="entry name" value="Zn_clus"/>
    <property type="match status" value="1"/>
</dbReference>
<dbReference type="SMART" id="SM00066">
    <property type="entry name" value="GAL4"/>
    <property type="match status" value="1"/>
</dbReference>
<accession>A0A1C1CWM7</accession>
<dbReference type="PANTHER" id="PTHR31845">
    <property type="entry name" value="FINGER DOMAIN PROTEIN, PUTATIVE-RELATED"/>
    <property type="match status" value="1"/>
</dbReference>
<feature type="domain" description="Zn(2)-C6 fungal-type" evidence="7">
    <location>
        <begin position="11"/>
        <end position="44"/>
    </location>
</feature>
<dbReference type="VEuPathDB" id="FungiDB:CLCR_10811"/>
<dbReference type="PROSITE" id="PS50048">
    <property type="entry name" value="ZN2_CY6_FUNGAL_2"/>
    <property type="match status" value="1"/>
</dbReference>
<dbReference type="InterPro" id="IPR051089">
    <property type="entry name" value="prtT"/>
</dbReference>
<protein>
    <recommendedName>
        <fullName evidence="7">Zn(2)-C6 fungal-type domain-containing protein</fullName>
    </recommendedName>
</protein>
<dbReference type="PROSITE" id="PS00463">
    <property type="entry name" value="ZN2_CY6_FUNGAL_1"/>
    <property type="match status" value="1"/>
</dbReference>
<dbReference type="GO" id="GO:0000976">
    <property type="term" value="F:transcription cis-regulatory region binding"/>
    <property type="evidence" value="ECO:0007669"/>
    <property type="project" value="TreeGrafter"/>
</dbReference>
<keyword evidence="4" id="KW-0804">Transcription</keyword>
<sequence>MSTDKPRAARACASCRRLKTRCYEARTPGAPCLRCEKLGTQCSLASERQSRRVNGFTPSFPGTAQPSNSTDARSVDEHLGASVQLTDYRLARLEKAVGTIVSRFGIALGDDTPSGPAPLGPVEAHQPGERNEPRDTASAPVFVIRDLATEIGVESPGAARSARTAAEGQDSDLIGEGILSNQQASALLAMYGFSCAVEKKSPNMASQIRRALWPLGVC</sequence>
<dbReference type="GO" id="GO:0008270">
    <property type="term" value="F:zinc ion binding"/>
    <property type="evidence" value="ECO:0007669"/>
    <property type="project" value="InterPro"/>
</dbReference>
<dbReference type="GO" id="GO:0005634">
    <property type="term" value="C:nucleus"/>
    <property type="evidence" value="ECO:0007669"/>
    <property type="project" value="UniProtKB-SubCell"/>
</dbReference>
<keyword evidence="5" id="KW-0539">Nucleus</keyword>
<dbReference type="SUPFAM" id="SSF57701">
    <property type="entry name" value="Zn2/Cys6 DNA-binding domain"/>
    <property type="match status" value="1"/>
</dbReference>
<dbReference type="VEuPathDB" id="FungiDB:G647_04288"/>
<keyword evidence="9" id="KW-1185">Reference proteome</keyword>
<dbReference type="AlphaFoldDB" id="A0A1C1CWM7"/>
<dbReference type="Proteomes" id="UP000094526">
    <property type="component" value="Unassembled WGS sequence"/>
</dbReference>
<gene>
    <name evidence="8" type="ORF">CLCR_10811</name>
</gene>
<keyword evidence="3" id="KW-0238">DNA-binding</keyword>
<dbReference type="OrthoDB" id="2595934at2759"/>